<comment type="similarity">
    <text evidence="15">Belongs to the phosphofructokinase type A (PFKA) family.</text>
</comment>
<organism evidence="18 19">
    <name type="scientific">Mycolicibacterium pulveris</name>
    <name type="common">Mycobacterium pulveris</name>
    <dbReference type="NCBI Taxonomy" id="36813"/>
    <lineage>
        <taxon>Bacteria</taxon>
        <taxon>Bacillati</taxon>
        <taxon>Actinomycetota</taxon>
        <taxon>Actinomycetes</taxon>
        <taxon>Mycobacteriales</taxon>
        <taxon>Mycobacteriaceae</taxon>
        <taxon>Mycolicibacterium</taxon>
    </lineage>
</organism>
<dbReference type="EC" id="2.7.1.11" evidence="5"/>
<dbReference type="GO" id="GO:0030388">
    <property type="term" value="P:fructose 1,6-bisphosphate metabolic process"/>
    <property type="evidence" value="ECO:0007669"/>
    <property type="project" value="TreeGrafter"/>
</dbReference>
<dbReference type="GO" id="GO:0042802">
    <property type="term" value="F:identical protein binding"/>
    <property type="evidence" value="ECO:0007669"/>
    <property type="project" value="TreeGrafter"/>
</dbReference>
<keyword evidence="12" id="KW-0067">ATP-binding</keyword>
<dbReference type="InterPro" id="IPR022953">
    <property type="entry name" value="ATP_PFK"/>
</dbReference>
<dbReference type="GO" id="GO:0005524">
    <property type="term" value="F:ATP binding"/>
    <property type="evidence" value="ECO:0007669"/>
    <property type="project" value="UniProtKB-KW"/>
</dbReference>
<keyword evidence="19" id="KW-1185">Reference proteome</keyword>
<dbReference type="PANTHER" id="PTHR13697:SF4">
    <property type="entry name" value="ATP-DEPENDENT 6-PHOSPHOFRUCTOKINASE"/>
    <property type="match status" value="1"/>
</dbReference>
<keyword evidence="11 18" id="KW-0418">Kinase</keyword>
<comment type="cofactor">
    <cofactor evidence="1">
        <name>Mg(2+)</name>
        <dbReference type="ChEBI" id="CHEBI:18420"/>
    </cofactor>
</comment>
<dbReference type="AlphaFoldDB" id="A0A7I7UFQ2"/>
<evidence type="ECO:0000256" key="5">
    <source>
        <dbReference type="ARBA" id="ARBA00012055"/>
    </source>
</evidence>
<dbReference type="NCBIfam" id="TIGR02478">
    <property type="entry name" value="6PF1K_euk"/>
    <property type="match status" value="1"/>
</dbReference>
<dbReference type="PANTHER" id="PTHR13697">
    <property type="entry name" value="PHOSPHOFRUCTOKINASE"/>
    <property type="match status" value="1"/>
</dbReference>
<comment type="pathway">
    <text evidence="4">Carbohydrate degradation; glycolysis; D-glyceraldehyde 3-phosphate and glycerone phosphate from D-glucose: step 3/4.</text>
</comment>
<comment type="catalytic activity">
    <reaction evidence="16">
        <text>beta-D-fructose 6-phosphate + ATP = beta-D-fructose 1,6-bisphosphate + ADP + H(+)</text>
        <dbReference type="Rhea" id="RHEA:16109"/>
        <dbReference type="ChEBI" id="CHEBI:15378"/>
        <dbReference type="ChEBI" id="CHEBI:30616"/>
        <dbReference type="ChEBI" id="CHEBI:32966"/>
        <dbReference type="ChEBI" id="CHEBI:57634"/>
        <dbReference type="ChEBI" id="CHEBI:456216"/>
        <dbReference type="EC" id="2.7.1.11"/>
    </reaction>
</comment>
<evidence type="ECO:0000256" key="1">
    <source>
        <dbReference type="ARBA" id="ARBA00001946"/>
    </source>
</evidence>
<dbReference type="InterPro" id="IPR000023">
    <property type="entry name" value="Phosphofructokinase_dom"/>
</dbReference>
<keyword evidence="10" id="KW-0547">Nucleotide-binding</keyword>
<dbReference type="Pfam" id="PF00365">
    <property type="entry name" value="PFK"/>
    <property type="match status" value="2"/>
</dbReference>
<feature type="domain" description="Phosphofructokinase" evidence="17">
    <location>
        <begin position="22"/>
        <end position="327"/>
    </location>
</feature>
<comment type="function">
    <text evidence="2">Catalyzes the phosphorylation of D-fructose 6-phosphate to fructose 1,6-bisphosphate by ATP, the first committing step of glycolysis.</text>
</comment>
<dbReference type="PRINTS" id="PR00476">
    <property type="entry name" value="PHFRCTKINASE"/>
</dbReference>
<dbReference type="InterPro" id="IPR015912">
    <property type="entry name" value="Phosphofructokinase_CS"/>
</dbReference>
<keyword evidence="13" id="KW-0460">Magnesium</keyword>
<evidence type="ECO:0000256" key="16">
    <source>
        <dbReference type="ARBA" id="ARBA00048070"/>
    </source>
</evidence>
<dbReference type="Gene3D" id="3.40.50.460">
    <property type="entry name" value="Phosphofructokinase domain"/>
    <property type="match status" value="2"/>
</dbReference>
<protein>
    <recommendedName>
        <fullName evidence="5">6-phosphofructokinase</fullName>
        <ecNumber evidence="5">2.7.1.11</ecNumber>
    </recommendedName>
</protein>
<dbReference type="GO" id="GO:0048029">
    <property type="term" value="F:monosaccharide binding"/>
    <property type="evidence" value="ECO:0007669"/>
    <property type="project" value="TreeGrafter"/>
</dbReference>
<dbReference type="GO" id="GO:0003872">
    <property type="term" value="F:6-phosphofructokinase activity"/>
    <property type="evidence" value="ECO:0007669"/>
    <property type="project" value="UniProtKB-EC"/>
</dbReference>
<comment type="subcellular location">
    <subcellularLocation>
        <location evidence="3">Cytoplasm</location>
    </subcellularLocation>
</comment>
<evidence type="ECO:0000256" key="7">
    <source>
        <dbReference type="ARBA" id="ARBA00022533"/>
    </source>
</evidence>
<proteinExistence type="inferred from homology"/>
<keyword evidence="14" id="KW-0324">Glycolysis</keyword>
<feature type="domain" description="Phosphofructokinase" evidence="17">
    <location>
        <begin position="407"/>
        <end position="692"/>
    </location>
</feature>
<evidence type="ECO:0000256" key="6">
    <source>
        <dbReference type="ARBA" id="ARBA00022490"/>
    </source>
</evidence>
<dbReference type="GO" id="GO:0061621">
    <property type="term" value="P:canonical glycolysis"/>
    <property type="evidence" value="ECO:0007669"/>
    <property type="project" value="TreeGrafter"/>
</dbReference>
<gene>
    <name evidence="18" type="ORF">MPUL_14520</name>
</gene>
<dbReference type="UniPathway" id="UPA00109">
    <property type="reaction ID" value="UER00182"/>
</dbReference>
<keyword evidence="6" id="KW-0963">Cytoplasm</keyword>
<evidence type="ECO:0000256" key="9">
    <source>
        <dbReference type="ARBA" id="ARBA00022723"/>
    </source>
</evidence>
<dbReference type="GO" id="GO:0016208">
    <property type="term" value="F:AMP binding"/>
    <property type="evidence" value="ECO:0007669"/>
    <property type="project" value="TreeGrafter"/>
</dbReference>
<dbReference type="EMBL" id="AP022599">
    <property type="protein sequence ID" value="BBY80294.1"/>
    <property type="molecule type" value="Genomic_DNA"/>
</dbReference>
<evidence type="ECO:0000256" key="2">
    <source>
        <dbReference type="ARBA" id="ARBA00002659"/>
    </source>
</evidence>
<dbReference type="GO" id="GO:0006002">
    <property type="term" value="P:fructose 6-phosphate metabolic process"/>
    <property type="evidence" value="ECO:0007669"/>
    <property type="project" value="InterPro"/>
</dbReference>
<accession>A0A7I7UFQ2</accession>
<dbReference type="SUPFAM" id="SSF53784">
    <property type="entry name" value="Phosphofructokinase"/>
    <property type="match status" value="2"/>
</dbReference>
<dbReference type="PROSITE" id="PS00433">
    <property type="entry name" value="PHOSPHOFRUCTOKINASE"/>
    <property type="match status" value="1"/>
</dbReference>
<keyword evidence="7" id="KW-0021">Allosteric enzyme</keyword>
<evidence type="ECO:0000256" key="8">
    <source>
        <dbReference type="ARBA" id="ARBA00022679"/>
    </source>
</evidence>
<dbReference type="GO" id="GO:0005945">
    <property type="term" value="C:6-phosphofructokinase complex"/>
    <property type="evidence" value="ECO:0007669"/>
    <property type="project" value="TreeGrafter"/>
</dbReference>
<dbReference type="GO" id="GO:0070095">
    <property type="term" value="F:fructose-6-phosphate binding"/>
    <property type="evidence" value="ECO:0007669"/>
    <property type="project" value="TreeGrafter"/>
</dbReference>
<evidence type="ECO:0000256" key="15">
    <source>
        <dbReference type="ARBA" id="ARBA00038478"/>
    </source>
</evidence>
<dbReference type="FunFam" id="3.40.50.460:FF:000008">
    <property type="entry name" value="ATP-dependent 6-phosphofructokinase"/>
    <property type="match status" value="1"/>
</dbReference>
<dbReference type="InterPro" id="IPR035966">
    <property type="entry name" value="PKF_sf"/>
</dbReference>
<keyword evidence="8" id="KW-0808">Transferase</keyword>
<evidence type="ECO:0000256" key="14">
    <source>
        <dbReference type="ARBA" id="ARBA00023152"/>
    </source>
</evidence>
<evidence type="ECO:0000313" key="19">
    <source>
        <dbReference type="Proteomes" id="UP000467252"/>
    </source>
</evidence>
<name>A0A7I7UFQ2_MYCPV</name>
<reference evidence="18 19" key="1">
    <citation type="journal article" date="2019" name="Emerg. Microbes Infect.">
        <title>Comprehensive subspecies identification of 175 nontuberculous mycobacteria species based on 7547 genomic profiles.</title>
        <authorList>
            <person name="Matsumoto Y."/>
            <person name="Kinjo T."/>
            <person name="Motooka D."/>
            <person name="Nabeya D."/>
            <person name="Jung N."/>
            <person name="Uechi K."/>
            <person name="Horii T."/>
            <person name="Iida T."/>
            <person name="Fujita J."/>
            <person name="Nakamura S."/>
        </authorList>
    </citation>
    <scope>NUCLEOTIDE SEQUENCE [LARGE SCALE GENOMIC DNA]</scope>
    <source>
        <strain evidence="18 19">JCM 6370</strain>
    </source>
</reference>
<evidence type="ECO:0000256" key="10">
    <source>
        <dbReference type="ARBA" id="ARBA00022741"/>
    </source>
</evidence>
<dbReference type="GO" id="GO:0046872">
    <property type="term" value="F:metal ion binding"/>
    <property type="evidence" value="ECO:0007669"/>
    <property type="project" value="UniProtKB-KW"/>
</dbReference>
<dbReference type="Proteomes" id="UP000467252">
    <property type="component" value="Chromosome"/>
</dbReference>
<evidence type="ECO:0000313" key="18">
    <source>
        <dbReference type="EMBL" id="BBY80294.1"/>
    </source>
</evidence>
<evidence type="ECO:0000256" key="12">
    <source>
        <dbReference type="ARBA" id="ARBA00022840"/>
    </source>
</evidence>
<dbReference type="FunFam" id="3.40.50.460:FF:000002">
    <property type="entry name" value="ATP-dependent 6-phosphofructokinase"/>
    <property type="match status" value="1"/>
</dbReference>
<dbReference type="Gene3D" id="3.40.50.450">
    <property type="match status" value="2"/>
</dbReference>
<dbReference type="InterPro" id="IPR009161">
    <property type="entry name" value="6-Pfructokinase_euk"/>
</dbReference>
<evidence type="ECO:0000256" key="11">
    <source>
        <dbReference type="ARBA" id="ARBA00022777"/>
    </source>
</evidence>
<sequence>MDSRTGTEAADMSEIDSAPSSIAVLTSGGDASGMNAAVRAVVLTAAHRGIDVYAVHEGYHGLVTGGDLIRRLQPVDVDGILHRGGTVIGTARSNEFRTREGRLAAARNMVEHGIDALVVIGGEGSLAGANMFRQEWAGLLAELVAAGAISPNLADGHPFLRLAGLVGSIDNDMWGTDMTVGADTALHRITDALDALQSTAASHQRTFVVEVMGRNCGYLALMSSLATAASYVLVPEQPPGSDWPQEMSRLIRAGREIGRRHGVVVVAEGAHDRDGNRITAEQVRTLLQADLGEDVRVTVLGHVQRGGAPSAFDRYLGTQLGHRAVERLLADEPHAPAQLIGLQGNRVVTLPLMDCVERTQEVAEHVKARDYDSVIKLRGRGFREAYRILQTIQQAAPSPVPADRRFRIAMVHGGGPAPGMNAAVRAAIRLGLDQGHTVLAVKNGFRGLRDGDIQEMGWMDISGWVSEGGAEIGTNRYVPGPDAIARIAEQVAAHRINGLLVAGGWDGYRAAHELDRHRRRYPALDIPIVCMPMTINNDVPATELSIGSDTALNSIVTDVDKIRRSAVATRRVFVVEVMGRDCGYLALVSGLATGAERIYLPEEGITLGSLTADVHALAEGFRAGKRVGLIVRGEGSDPVYATDFITSLFEKEGGDLFDARAEILGHVQEGGNPSPFDRIQATILTARCLEFLSEQLRSGGRGSAMVGFLSGDIRFTDLARYPTLIEEKVHRPVEQPWLDHRDLAAIMRG</sequence>
<keyword evidence="9" id="KW-0479">Metal-binding</keyword>
<evidence type="ECO:0000256" key="4">
    <source>
        <dbReference type="ARBA" id="ARBA00004679"/>
    </source>
</evidence>
<evidence type="ECO:0000259" key="17">
    <source>
        <dbReference type="Pfam" id="PF00365"/>
    </source>
</evidence>
<evidence type="ECO:0000256" key="13">
    <source>
        <dbReference type="ARBA" id="ARBA00022842"/>
    </source>
</evidence>
<evidence type="ECO:0000256" key="3">
    <source>
        <dbReference type="ARBA" id="ARBA00004496"/>
    </source>
</evidence>